<dbReference type="Pfam" id="PF21093">
    <property type="entry name" value="Nup188_N-subdom_III"/>
    <property type="match status" value="1"/>
</dbReference>
<keyword evidence="2" id="KW-0813">Transport</keyword>
<evidence type="ECO:0000256" key="2">
    <source>
        <dbReference type="ARBA" id="ARBA00022448"/>
    </source>
</evidence>
<evidence type="ECO:0000256" key="6">
    <source>
        <dbReference type="ARBA" id="ARBA00023132"/>
    </source>
</evidence>
<organism evidence="10 11">
    <name type="scientific">Thyridium curvatum</name>
    <dbReference type="NCBI Taxonomy" id="1093900"/>
    <lineage>
        <taxon>Eukaryota</taxon>
        <taxon>Fungi</taxon>
        <taxon>Dikarya</taxon>
        <taxon>Ascomycota</taxon>
        <taxon>Pezizomycotina</taxon>
        <taxon>Sordariomycetes</taxon>
        <taxon>Sordariomycetidae</taxon>
        <taxon>Thyridiales</taxon>
        <taxon>Thyridiaceae</taxon>
        <taxon>Thyridium</taxon>
    </lineage>
</organism>
<keyword evidence="4" id="KW-0653">Protein transport</keyword>
<keyword evidence="11" id="KW-1185">Reference proteome</keyword>
<gene>
    <name evidence="10" type="ORF">E0L32_009531</name>
</gene>
<keyword evidence="7" id="KW-0539">Nucleus</keyword>
<feature type="domain" description="Nucleoporin Nup188 N-terminal subdomain III" evidence="9">
    <location>
        <begin position="761"/>
        <end position="1142"/>
    </location>
</feature>
<accession>A0A507AIC3</accession>
<dbReference type="PANTHER" id="PTHR31431">
    <property type="entry name" value="NUCLEOPORIN NUP188 HOMOLOG"/>
    <property type="match status" value="1"/>
</dbReference>
<dbReference type="GO" id="GO:0006606">
    <property type="term" value="P:protein import into nucleus"/>
    <property type="evidence" value="ECO:0007669"/>
    <property type="project" value="TreeGrafter"/>
</dbReference>
<comment type="caution">
    <text evidence="10">The sequence shown here is derived from an EMBL/GenBank/DDBJ whole genome shotgun (WGS) entry which is preliminary data.</text>
</comment>
<feature type="domain" description="Nuclear pore protein Nup188 C-terminal" evidence="8">
    <location>
        <begin position="1445"/>
        <end position="1811"/>
    </location>
</feature>
<evidence type="ECO:0000313" key="10">
    <source>
        <dbReference type="EMBL" id="TPX08952.1"/>
    </source>
</evidence>
<dbReference type="Pfam" id="PF18378">
    <property type="entry name" value="Nup188_C"/>
    <property type="match status" value="1"/>
</dbReference>
<dbReference type="InterPro" id="IPR048883">
    <property type="entry name" value="Nup188_N-subdom_III"/>
</dbReference>
<dbReference type="GO" id="GO:0006405">
    <property type="term" value="P:RNA export from nucleus"/>
    <property type="evidence" value="ECO:0007669"/>
    <property type="project" value="TreeGrafter"/>
</dbReference>
<keyword evidence="5" id="KW-0811">Translocation</keyword>
<dbReference type="Pfam" id="PF21094">
    <property type="entry name" value="Nup188_SH3-like"/>
    <property type="match status" value="1"/>
</dbReference>
<dbReference type="OrthoDB" id="102511at2759"/>
<evidence type="ECO:0000259" key="9">
    <source>
        <dbReference type="Pfam" id="PF21093"/>
    </source>
</evidence>
<dbReference type="InterPro" id="IPR044840">
    <property type="entry name" value="Nup188"/>
</dbReference>
<comment type="subcellular location">
    <subcellularLocation>
        <location evidence="1">Nucleus</location>
        <location evidence="1">Nuclear pore complex</location>
    </subcellularLocation>
</comment>
<dbReference type="Proteomes" id="UP000319257">
    <property type="component" value="Unassembled WGS sequence"/>
</dbReference>
<dbReference type="GO" id="GO:0051028">
    <property type="term" value="P:mRNA transport"/>
    <property type="evidence" value="ECO:0007669"/>
    <property type="project" value="UniProtKB-KW"/>
</dbReference>
<proteinExistence type="predicted"/>
<dbReference type="EMBL" id="SKBQ01000070">
    <property type="protein sequence ID" value="TPX08952.1"/>
    <property type="molecule type" value="Genomic_DNA"/>
</dbReference>
<reference evidence="10 11" key="1">
    <citation type="submission" date="2019-06" db="EMBL/GenBank/DDBJ databases">
        <title>Draft genome sequence of the filamentous fungus Phialemoniopsis curvata isolated from diesel fuel.</title>
        <authorList>
            <person name="Varaljay V.A."/>
            <person name="Lyon W.J."/>
            <person name="Crouch A.L."/>
            <person name="Drake C.E."/>
            <person name="Hollomon J.M."/>
            <person name="Nadeau L.J."/>
            <person name="Nunn H.S."/>
            <person name="Stevenson B.S."/>
            <person name="Bojanowski C.L."/>
            <person name="Crookes-Goodson W.J."/>
        </authorList>
    </citation>
    <scope>NUCLEOTIDE SEQUENCE [LARGE SCALE GENOMIC DNA]</scope>
    <source>
        <strain evidence="10 11">D216</strain>
    </source>
</reference>
<keyword evidence="6" id="KW-0906">Nuclear pore complex</keyword>
<evidence type="ECO:0000256" key="4">
    <source>
        <dbReference type="ARBA" id="ARBA00022927"/>
    </source>
</evidence>
<name>A0A507AIC3_9PEZI</name>
<dbReference type="InterPro" id="IPR041634">
    <property type="entry name" value="Nup188_C"/>
</dbReference>
<dbReference type="GO" id="GO:0044611">
    <property type="term" value="C:nuclear pore inner ring"/>
    <property type="evidence" value="ECO:0007669"/>
    <property type="project" value="TreeGrafter"/>
</dbReference>
<dbReference type="RefSeq" id="XP_030990663.1">
    <property type="nucleotide sequence ID" value="XM_031144506.1"/>
</dbReference>
<dbReference type="GeneID" id="41976978"/>
<evidence type="ECO:0000256" key="1">
    <source>
        <dbReference type="ARBA" id="ARBA00004567"/>
    </source>
</evidence>
<dbReference type="InParanoid" id="A0A507AIC3"/>
<protein>
    <submittedName>
        <fullName evidence="10">Uncharacterized protein</fullName>
    </submittedName>
</protein>
<evidence type="ECO:0000313" key="11">
    <source>
        <dbReference type="Proteomes" id="UP000319257"/>
    </source>
</evidence>
<sequence>MASPSDRTYFPSLEECLKGDRILLSWKLVASALSDASCDRLDSQAVGEFLRDNHVLGLFKAPTKAFEASTSQSRSEFETKTAAINVTPTPNDQYDIKTIKEDALWLSRNADINEVAALRIVVAEFQSRAQNHLTGRLSAQDLVNLQEAAGVTSAQASSIFATLDTSNLQDAETIWSDFETEVEKRQRIFAHYLSERRYFMMSADYLTTLMLHPQRPHMATTATSEALRKDILKTAYAIDANADMDTQAFNLLLSTYMDILPSCIQRVDAGLRSVLKEGTVVSDDMETQWTVTSLSELTHAMALIFQVVDFSTPAFTSPFVVSRWFQFMGEYGFLDGFTPDNAAVADLILPLRCLAILDQELDLDDKEDAYIVNPDVLEVIHKAILVVVEAELVSVTPVTFSWALILHRMYVSFQERAERRDIAQNQRAQLGFELENQAHGPLGRRNSASSIVSLESTRYDRFLADAALQQDVHLTEMLAKFATDDSRIYEVLLAIAAAAGDGVDSGLRPSLGDRVRSTFLDLFKTSFPAVGYREEPLGALLQIIAGGSQYWDLNEAAVVDADSAVSAYALDDIELLELYFQQAMCRFPLEFTPFSQLCQSLSACLSKDEKSDMVLKLLLKSPTLTFTFPPRFTGYELDQEEEDTNSFVLTQDVPLFTPSSSWRRRFIDDEESFSIPAGTHGRFLTNQGKIAILDHEHSALALMSKRLDVNVSRGEYDSVLGYLEPSEVAEAISLLAYLVRTETLKATARSEGNSALEAGMNVLRESSRALPNNKDIVTVICDTLDTIIQEQSSYTDEATVAVLNSCIQFLHAALAVCPGRVWSYMARSELLTTEVRAGRLSRLTGTSEMISTRFDFLASSMRLLSSLIDSTLESSVQRTVGNKGVGRTNNNDNSWLGISDKVLEQVSLSIAQTTIDILENTVTWRFASEIHRSQLTQEVITILDSLIQYSFSFGDPKGSRALTACLVPAARYVIDSFMSSSSGSLRFQPLLMSLMTAFQLPESTLYQRSKDVVIKATSTVLRFAAVLLKAINFLDQPSTSLETQLFKVVSLLARLCAVRDTYRAPIFALMEALVVSAGKVTTEPPSLLGYLGPQISKSFLEILSRLDKPFNRTAEVVSVWKFLSTIIRNRQQWMANCLLTGKTPRDALQGDGKLSKASSNSILYAAQETLRTISSIPAAEALAVLDFFTSAHNYWPWTILAVDSDQAYLTELRAYVRDLKSASVVARTTPAAACDQARIAAYIAETFAMQLYHLRQMGKVEEFASAVVQDLDYFLRDGVGVAGYNTSLHVNFAKNFESRYSGCSLESFKRTLLAPRDLGPQYYYALDLAERMLNFDSAWAGKKDDGFRHEMRTANLNLSLVDAQIALFHSWEFLLLELSLCLLPKSKRISIAMIQVAEQCLSANQNLQGPEKIFVKLTQARSNLSLMLVQRLADCSMLPKDINSLLVSLWTTIISVESPYDPDQLPYYRTLLKVLYVILRGSHSSKATSTSDGGAEGELAVSTTQTVLNILDRVVAQGFRTLVSLIHDPEANVFPEDVALITAILQACISMPGMDQCQTQILNIMASHDALHVATSLYSWADKLAVNGDPIYGELSLMFLLELSTLPTIAEQLACDGLLGHIVSSSLANHMRRSNVSPFADVVGAQRCYTVWAKAILPLLLNILIALGTTIAPEVAFVLNQFPTLLESSVQRFEAPGLSRTASRKSGQYVTLLAASEVHSLALLTRVLAALRVNNNRDIPEIKWDAGTLVENVDFWLSRPKVLRERLLPLGQREAEWRGMRPDGAVAAGAQIENKLEEKVVGMLEGLKLVLSDDAE</sequence>
<dbReference type="STRING" id="1093900.A0A507AIC3"/>
<evidence type="ECO:0000256" key="5">
    <source>
        <dbReference type="ARBA" id="ARBA00023010"/>
    </source>
</evidence>
<evidence type="ECO:0000259" key="8">
    <source>
        <dbReference type="Pfam" id="PF18378"/>
    </source>
</evidence>
<dbReference type="FunCoup" id="A0A507AIC3">
    <property type="interactions" value="121"/>
</dbReference>
<dbReference type="GO" id="GO:0017056">
    <property type="term" value="F:structural constituent of nuclear pore"/>
    <property type="evidence" value="ECO:0007669"/>
    <property type="project" value="InterPro"/>
</dbReference>
<keyword evidence="3" id="KW-0509">mRNA transport</keyword>
<evidence type="ECO:0000256" key="7">
    <source>
        <dbReference type="ARBA" id="ARBA00023242"/>
    </source>
</evidence>
<evidence type="ECO:0000256" key="3">
    <source>
        <dbReference type="ARBA" id="ARBA00022816"/>
    </source>
</evidence>
<dbReference type="Gene3D" id="1.25.10.70">
    <property type="match status" value="1"/>
</dbReference>
<dbReference type="PANTHER" id="PTHR31431:SF1">
    <property type="entry name" value="NUCLEOPORIN NUP188"/>
    <property type="match status" value="1"/>
</dbReference>